<keyword evidence="3" id="KW-1185">Reference proteome</keyword>
<dbReference type="RefSeq" id="WP_379915245.1">
    <property type="nucleotide sequence ID" value="NZ_JBHUDD010000054.1"/>
</dbReference>
<name>A0ABW4EF95_9RHOB</name>
<evidence type="ECO:0000313" key="3">
    <source>
        <dbReference type="Proteomes" id="UP001597186"/>
    </source>
</evidence>
<gene>
    <name evidence="2" type="ORF">ACFTOW_10110</name>
</gene>
<dbReference type="Proteomes" id="UP001597186">
    <property type="component" value="Unassembled WGS sequence"/>
</dbReference>
<reference evidence="3" key="1">
    <citation type="journal article" date="2019" name="Int. J. Syst. Evol. Microbiol.">
        <title>The Global Catalogue of Microorganisms (GCM) 10K type strain sequencing project: providing services to taxonomists for standard genome sequencing and annotation.</title>
        <authorList>
            <consortium name="The Broad Institute Genomics Platform"/>
            <consortium name="The Broad Institute Genome Sequencing Center for Infectious Disease"/>
            <person name="Wu L."/>
            <person name="Ma J."/>
        </authorList>
    </citation>
    <scope>NUCLEOTIDE SEQUENCE [LARGE SCALE GENOMIC DNA]</scope>
    <source>
        <strain evidence="3">CGMCC 1.12477</strain>
    </source>
</reference>
<organism evidence="2 3">
    <name type="scientific">Lacimonas salitolerans</name>
    <dbReference type="NCBI Taxonomy" id="1323750"/>
    <lineage>
        <taxon>Bacteria</taxon>
        <taxon>Pseudomonadati</taxon>
        <taxon>Pseudomonadota</taxon>
        <taxon>Alphaproteobacteria</taxon>
        <taxon>Rhodobacterales</taxon>
        <taxon>Paracoccaceae</taxon>
        <taxon>Lacimonas</taxon>
    </lineage>
</organism>
<evidence type="ECO:0000313" key="2">
    <source>
        <dbReference type="EMBL" id="MFD1509757.1"/>
    </source>
</evidence>
<accession>A0ABW4EF95</accession>
<dbReference type="Pfam" id="PF20057">
    <property type="entry name" value="DUF6456"/>
    <property type="match status" value="1"/>
</dbReference>
<dbReference type="InterPro" id="IPR045599">
    <property type="entry name" value="DUF6456"/>
</dbReference>
<feature type="domain" description="DUF6456" evidence="1">
    <location>
        <begin position="222"/>
        <end position="357"/>
    </location>
</feature>
<proteinExistence type="predicted"/>
<dbReference type="EMBL" id="JBHUDD010000054">
    <property type="protein sequence ID" value="MFD1509757.1"/>
    <property type="molecule type" value="Genomic_DNA"/>
</dbReference>
<evidence type="ECO:0000259" key="1">
    <source>
        <dbReference type="Pfam" id="PF20057"/>
    </source>
</evidence>
<sequence>MLKHQGAPVPDWVPVSATRYLAHTEGGLPIRELARHAGCHASTVLRQIRRLESRREDTLVDEALRHLGMSLFPPDRPDCNKDTSRMTAKTIQPDLPPDEQTLHREAARILRRLSEAGAILAVAADMEKAVVVRDTPVGSNRTAVVARNVAQAMALKDWIACEAPGRVSRYSITAAGRAALSQMVARSDPPRGFADAQTAFGDQHRRWDDRTVDEGGARRRIRYNINESPVTLLARRKDRDGKPFLGHDLVAAGDRLREDFELAQMGPRVAQNWDRFLTGSDRGSFGFADGAGRGSEGARDRVAAALRALGPGLGDVALRCCCFLEGLETAEKRMGWSARSGKIVLRIALQRLKAHYDRQGPGGSMIG</sequence>
<comment type="caution">
    <text evidence="2">The sequence shown here is derived from an EMBL/GenBank/DDBJ whole genome shotgun (WGS) entry which is preliminary data.</text>
</comment>
<protein>
    <submittedName>
        <fullName evidence="2">DUF6456 domain-containing protein</fullName>
    </submittedName>
</protein>